<accession>A0A4D9D361</accession>
<reference evidence="4 5" key="1">
    <citation type="submission" date="2019-01" db="EMBL/GenBank/DDBJ databases">
        <title>Nuclear Genome Assembly of the Microalgal Biofuel strain Nannochloropsis salina CCMP1776.</title>
        <authorList>
            <person name="Hovde B."/>
        </authorList>
    </citation>
    <scope>NUCLEOTIDE SEQUENCE [LARGE SCALE GENOMIC DNA]</scope>
    <source>
        <strain evidence="4 5">CCMP1776</strain>
    </source>
</reference>
<proteinExistence type="predicted"/>
<dbReference type="Gene3D" id="2.120.10.30">
    <property type="entry name" value="TolB, C-terminal domain"/>
    <property type="match status" value="1"/>
</dbReference>
<sequence>MRKGSLRSGKMTMTTSLIAALLLGLSTVARAQVKTLQDDLQVQTVWDNIWGVVQVVFLPGGKVMTVHKPGELHVYDSIFSKSQDYTTILDINEEVYSWWDHGLLSAAVHPDFPQKPYLFIAYSAEYPGKPWNDNCEVDYRLSHMTTPADTRPYCKTMAKIIRLTVDEDFTTATFDAELFHDWCTSTYTHHVGTMNFLEDGSMIYGAGDGSHFQGIDHGQPQDECTDPQGPKDQGVFLSQKDGYLRGKFIVIKPESLLKDEHLQANVDYTVISRGARNPFRSTIDPMTGDVFFGDVGSSVWEEINHIPNPLDLDYVMNFGWPCIEGENSVSDIFQNFLKMNRLDTCKDVYAGMSTKPAFTYRFGAVDPDFPDECADADASVSGITFYTGNKLPGHYKNKLFWVDYSKNFAAQMVQAHEDSLYAFDSWTSLNTATGLVKKVTTNLYEDVANADYQVQANYKMLTVEENANMPVPRGITVDGAYKLATVSWTAPAGDEAPDYVVVTIKTNKGAVIVKSAMVTANKATTDVRLPTQAETYLAELSFYDSTHGNRGPRATSVKFTTAAAPSKKKKECIFDPFELKMKKSAKPGLAEKYQLAIVGDYPTTVRPFQTVKLTLDVVSEGPSTLMINVLAKSDFSWAGGKIVPVPPGANGLMTVLFDMEGDLVDKEEYSFDALLLKDAKDYKSAYVSDTVKKVFGVLTPVAPPLPDPFPPATLPAADMAKPQPGAPVAVEKELDPATGEVLN</sequence>
<dbReference type="PANTHER" id="PTHR19328:SF13">
    <property type="entry name" value="HIPL1 PROTEIN"/>
    <property type="match status" value="1"/>
</dbReference>
<dbReference type="AlphaFoldDB" id="A0A4D9D361"/>
<dbReference type="InterPro" id="IPR011042">
    <property type="entry name" value="6-blade_b-propeller_TolB-like"/>
</dbReference>
<feature type="region of interest" description="Disordered" evidence="1">
    <location>
        <begin position="708"/>
        <end position="743"/>
    </location>
</feature>
<feature type="chain" id="PRO_5020025768" description="Glucose/Sorbosone dehydrogenase domain-containing protein" evidence="2">
    <location>
        <begin position="32"/>
        <end position="743"/>
    </location>
</feature>
<dbReference type="Proteomes" id="UP000355283">
    <property type="component" value="Unassembled WGS sequence"/>
</dbReference>
<protein>
    <recommendedName>
        <fullName evidence="3">Glucose/Sorbosone dehydrogenase domain-containing protein</fullName>
    </recommendedName>
</protein>
<keyword evidence="5" id="KW-1185">Reference proteome</keyword>
<evidence type="ECO:0000313" key="4">
    <source>
        <dbReference type="EMBL" id="TFJ85424.1"/>
    </source>
</evidence>
<dbReference type="InterPro" id="IPR012938">
    <property type="entry name" value="Glc/Sorbosone_DH"/>
</dbReference>
<evidence type="ECO:0000256" key="1">
    <source>
        <dbReference type="SAM" id="MobiDB-lite"/>
    </source>
</evidence>
<dbReference type="PANTHER" id="PTHR19328">
    <property type="entry name" value="HEDGEHOG-INTERACTING PROTEIN"/>
    <property type="match status" value="1"/>
</dbReference>
<dbReference type="OrthoDB" id="10455830at2759"/>
<comment type="caution">
    <text evidence="4">The sequence shown here is derived from an EMBL/GenBank/DDBJ whole genome shotgun (WGS) entry which is preliminary data.</text>
</comment>
<dbReference type="InterPro" id="IPR011041">
    <property type="entry name" value="Quinoprot_gluc/sorb_DH_b-prop"/>
</dbReference>
<feature type="domain" description="Glucose/Sorbosone dehydrogenase" evidence="3">
    <location>
        <begin position="54"/>
        <end position="328"/>
    </location>
</feature>
<dbReference type="EMBL" id="SDOX01000012">
    <property type="protein sequence ID" value="TFJ85424.1"/>
    <property type="molecule type" value="Genomic_DNA"/>
</dbReference>
<evidence type="ECO:0000313" key="5">
    <source>
        <dbReference type="Proteomes" id="UP000355283"/>
    </source>
</evidence>
<gene>
    <name evidence="4" type="ORF">NSK_003297</name>
</gene>
<feature type="signal peptide" evidence="2">
    <location>
        <begin position="1"/>
        <end position="31"/>
    </location>
</feature>
<evidence type="ECO:0000256" key="2">
    <source>
        <dbReference type="SAM" id="SignalP"/>
    </source>
</evidence>
<evidence type="ECO:0000259" key="3">
    <source>
        <dbReference type="Pfam" id="PF07995"/>
    </source>
</evidence>
<organism evidence="4 5">
    <name type="scientific">Nannochloropsis salina CCMP1776</name>
    <dbReference type="NCBI Taxonomy" id="1027361"/>
    <lineage>
        <taxon>Eukaryota</taxon>
        <taxon>Sar</taxon>
        <taxon>Stramenopiles</taxon>
        <taxon>Ochrophyta</taxon>
        <taxon>Eustigmatophyceae</taxon>
        <taxon>Eustigmatales</taxon>
        <taxon>Monodopsidaceae</taxon>
        <taxon>Microchloropsis</taxon>
        <taxon>Microchloropsis salina</taxon>
    </lineage>
</organism>
<name>A0A4D9D361_9STRA</name>
<dbReference type="Pfam" id="PF07995">
    <property type="entry name" value="GSDH"/>
    <property type="match status" value="1"/>
</dbReference>
<keyword evidence="2" id="KW-0732">Signal</keyword>
<dbReference type="SUPFAM" id="SSF50952">
    <property type="entry name" value="Soluble quinoprotein glucose dehydrogenase"/>
    <property type="match status" value="1"/>
</dbReference>